<evidence type="ECO:0000256" key="4">
    <source>
        <dbReference type="PROSITE-ProRule" id="PRU00520"/>
    </source>
</evidence>
<evidence type="ECO:0000256" key="3">
    <source>
        <dbReference type="ARBA" id="ARBA00047645"/>
    </source>
</evidence>
<evidence type="ECO:0000256" key="2">
    <source>
        <dbReference type="ARBA" id="ARBA00012150"/>
    </source>
</evidence>
<feature type="domain" description="Acylphosphatase-like" evidence="6">
    <location>
        <begin position="6"/>
        <end position="93"/>
    </location>
</feature>
<keyword evidence="4" id="KW-0378">Hydrolase</keyword>
<dbReference type="Pfam" id="PF00708">
    <property type="entry name" value="Acylphosphatase"/>
    <property type="match status" value="1"/>
</dbReference>
<dbReference type="Gene3D" id="3.30.70.100">
    <property type="match status" value="1"/>
</dbReference>
<evidence type="ECO:0000256" key="1">
    <source>
        <dbReference type="ARBA" id="ARBA00005614"/>
    </source>
</evidence>
<dbReference type="EC" id="3.6.1.7" evidence="2 4"/>
<name>A0A1F7RVF5_9BACT</name>
<dbReference type="PROSITE" id="PS51160">
    <property type="entry name" value="ACYLPHOSPHATASE_3"/>
    <property type="match status" value="1"/>
</dbReference>
<dbReference type="InterPro" id="IPR036046">
    <property type="entry name" value="Acylphosphatase-like_dom_sf"/>
</dbReference>
<evidence type="ECO:0000256" key="5">
    <source>
        <dbReference type="RuleBase" id="RU004168"/>
    </source>
</evidence>
<accession>A0A1F7RVF5</accession>
<feature type="active site" evidence="4">
    <location>
        <position position="39"/>
    </location>
</feature>
<dbReference type="InterPro" id="IPR017968">
    <property type="entry name" value="Acylphosphatase_CS"/>
</dbReference>
<dbReference type="Proteomes" id="UP000179266">
    <property type="component" value="Unassembled WGS sequence"/>
</dbReference>
<dbReference type="PANTHER" id="PTHR47268:SF4">
    <property type="entry name" value="ACYLPHOSPHATASE"/>
    <property type="match status" value="1"/>
</dbReference>
<comment type="caution">
    <text evidence="7">The sequence shown here is derived from an EMBL/GenBank/DDBJ whole genome shotgun (WGS) entry which is preliminary data.</text>
</comment>
<gene>
    <name evidence="7" type="ORF">A2161_20810</name>
</gene>
<comment type="catalytic activity">
    <reaction evidence="3 4">
        <text>an acyl phosphate + H2O = a carboxylate + phosphate + H(+)</text>
        <dbReference type="Rhea" id="RHEA:14965"/>
        <dbReference type="ChEBI" id="CHEBI:15377"/>
        <dbReference type="ChEBI" id="CHEBI:15378"/>
        <dbReference type="ChEBI" id="CHEBI:29067"/>
        <dbReference type="ChEBI" id="CHEBI:43474"/>
        <dbReference type="ChEBI" id="CHEBI:59918"/>
        <dbReference type="EC" id="3.6.1.7"/>
    </reaction>
</comment>
<evidence type="ECO:0000313" key="8">
    <source>
        <dbReference type="Proteomes" id="UP000179266"/>
    </source>
</evidence>
<evidence type="ECO:0000313" key="7">
    <source>
        <dbReference type="EMBL" id="OGL44877.1"/>
    </source>
</evidence>
<protein>
    <recommendedName>
        <fullName evidence="2 4">acylphosphatase</fullName>
        <ecNumber evidence="2 4">3.6.1.7</ecNumber>
    </recommendedName>
</protein>
<dbReference type="InterPro" id="IPR020456">
    <property type="entry name" value="Acylphosphatase"/>
</dbReference>
<dbReference type="PANTHER" id="PTHR47268">
    <property type="entry name" value="ACYLPHOSPHATASE"/>
    <property type="match status" value="1"/>
</dbReference>
<dbReference type="PROSITE" id="PS00150">
    <property type="entry name" value="ACYLPHOSPHATASE_1"/>
    <property type="match status" value="1"/>
</dbReference>
<dbReference type="GO" id="GO:0003998">
    <property type="term" value="F:acylphosphatase activity"/>
    <property type="evidence" value="ECO:0007669"/>
    <property type="project" value="UniProtKB-EC"/>
</dbReference>
<comment type="similarity">
    <text evidence="1 5">Belongs to the acylphosphatase family.</text>
</comment>
<dbReference type="AlphaFoldDB" id="A0A1F7RVF5"/>
<organism evidence="7 8">
    <name type="scientific">Candidatus Schekmanbacteria bacterium RBG_13_48_7</name>
    <dbReference type="NCBI Taxonomy" id="1817878"/>
    <lineage>
        <taxon>Bacteria</taxon>
        <taxon>Candidatus Schekmaniibacteriota</taxon>
    </lineage>
</organism>
<evidence type="ECO:0000259" key="6">
    <source>
        <dbReference type="PROSITE" id="PS51160"/>
    </source>
</evidence>
<dbReference type="SUPFAM" id="SSF54975">
    <property type="entry name" value="Acylphosphatase/BLUF domain-like"/>
    <property type="match status" value="1"/>
</dbReference>
<sequence>MSGQKAFQAIVKGRVQGVNFRYYTKLKADELGIKGEVKNLPDGSVYVRAEADEEILKEFQTFISNGPKLARVDDISFTYYSDFKYDLSFKITY</sequence>
<dbReference type="InterPro" id="IPR001792">
    <property type="entry name" value="Acylphosphatase-like_dom"/>
</dbReference>
<dbReference type="EMBL" id="MGDD01000200">
    <property type="protein sequence ID" value="OGL44877.1"/>
    <property type="molecule type" value="Genomic_DNA"/>
</dbReference>
<feature type="active site" evidence="4">
    <location>
        <position position="21"/>
    </location>
</feature>
<proteinExistence type="inferred from homology"/>
<reference evidence="7 8" key="1">
    <citation type="journal article" date="2016" name="Nat. Commun.">
        <title>Thousands of microbial genomes shed light on interconnected biogeochemical processes in an aquifer system.</title>
        <authorList>
            <person name="Anantharaman K."/>
            <person name="Brown C.T."/>
            <person name="Hug L.A."/>
            <person name="Sharon I."/>
            <person name="Castelle C.J."/>
            <person name="Probst A.J."/>
            <person name="Thomas B.C."/>
            <person name="Singh A."/>
            <person name="Wilkins M.J."/>
            <person name="Karaoz U."/>
            <person name="Brodie E.L."/>
            <person name="Williams K.H."/>
            <person name="Hubbard S.S."/>
            <person name="Banfield J.F."/>
        </authorList>
    </citation>
    <scope>NUCLEOTIDE SEQUENCE [LARGE SCALE GENOMIC DNA]</scope>
</reference>